<evidence type="ECO:0000313" key="12">
    <source>
        <dbReference type="EMBL" id="MDI9258167.1"/>
    </source>
</evidence>
<evidence type="ECO:0000259" key="11">
    <source>
        <dbReference type="SMART" id="SM00829"/>
    </source>
</evidence>
<proteinExistence type="inferred from homology"/>
<keyword evidence="3" id="KW-0276">Fatty acid metabolism</keyword>
<dbReference type="Pfam" id="PF00107">
    <property type="entry name" value="ADH_zinc_N"/>
    <property type="match status" value="1"/>
</dbReference>
<evidence type="ECO:0000256" key="8">
    <source>
        <dbReference type="ARBA" id="ARBA00023160"/>
    </source>
</evidence>
<gene>
    <name evidence="12" type="ORF">QHT84_12150</name>
</gene>
<comment type="catalytic activity">
    <reaction evidence="10">
        <text>a 2,3-saturated acyl-[ACP] + NADP(+) = a (2E)-enoyl-[ACP] + NADPH + H(+)</text>
        <dbReference type="Rhea" id="RHEA:22564"/>
        <dbReference type="Rhea" id="RHEA-COMP:9925"/>
        <dbReference type="Rhea" id="RHEA-COMP:9926"/>
        <dbReference type="ChEBI" id="CHEBI:15378"/>
        <dbReference type="ChEBI" id="CHEBI:57783"/>
        <dbReference type="ChEBI" id="CHEBI:58349"/>
        <dbReference type="ChEBI" id="CHEBI:78784"/>
        <dbReference type="ChEBI" id="CHEBI:78785"/>
        <dbReference type="EC" id="1.3.1.104"/>
    </reaction>
</comment>
<dbReference type="InterPro" id="IPR013154">
    <property type="entry name" value="ADH-like_N"/>
</dbReference>
<evidence type="ECO:0000256" key="10">
    <source>
        <dbReference type="ARBA" id="ARBA00048843"/>
    </source>
</evidence>
<keyword evidence="2" id="KW-0444">Lipid biosynthesis</keyword>
<comment type="caution">
    <text evidence="12">The sequence shown here is derived from an EMBL/GenBank/DDBJ whole genome shotgun (WGS) entry which is preliminary data.</text>
</comment>
<evidence type="ECO:0000256" key="4">
    <source>
        <dbReference type="ARBA" id="ARBA00022857"/>
    </source>
</evidence>
<dbReference type="PANTHER" id="PTHR43981:SF2">
    <property type="entry name" value="ENOYL-[ACYL-CARRIER-PROTEIN] REDUCTASE, MITOCHONDRIAL"/>
    <property type="match status" value="1"/>
</dbReference>
<name>A0ABT6XTN2_9FLAO</name>
<accession>A0ABT6XTN2</accession>
<evidence type="ECO:0000256" key="6">
    <source>
        <dbReference type="ARBA" id="ARBA00023002"/>
    </source>
</evidence>
<dbReference type="InterPro" id="IPR036291">
    <property type="entry name" value="NAD(P)-bd_dom_sf"/>
</dbReference>
<keyword evidence="4" id="KW-0521">NADP</keyword>
<dbReference type="Proteomes" id="UP001230035">
    <property type="component" value="Unassembled WGS sequence"/>
</dbReference>
<evidence type="ECO:0000256" key="1">
    <source>
        <dbReference type="ARBA" id="ARBA00010371"/>
    </source>
</evidence>
<dbReference type="PANTHER" id="PTHR43981">
    <property type="entry name" value="ENOYL-[ACYL-CARRIER-PROTEIN] REDUCTASE, MITOCHONDRIAL"/>
    <property type="match status" value="1"/>
</dbReference>
<evidence type="ECO:0000256" key="9">
    <source>
        <dbReference type="ARBA" id="ARBA00038963"/>
    </source>
</evidence>
<evidence type="ECO:0000313" key="13">
    <source>
        <dbReference type="Proteomes" id="UP001230035"/>
    </source>
</evidence>
<keyword evidence="6" id="KW-0560">Oxidoreductase</keyword>
<dbReference type="InterPro" id="IPR013149">
    <property type="entry name" value="ADH-like_C"/>
</dbReference>
<dbReference type="CDD" id="cd05282">
    <property type="entry name" value="ETR_like"/>
    <property type="match status" value="1"/>
</dbReference>
<sequence>MNALQFSETGTPDTVLQLTKISIPEPGPNEIRIKVRASPINPADLLFIQGTYRQKPVFPQTAGLEGTGIIDKVGPGVARAKGQLVAFRHKGAWAEYVILPLDKIIELPGDFPLEKACQMALNPITAYALLKETKLKRNDWLVVTAGNSAIAQIIVQLAQLKKINTILVVRSWSQNDDEYLKKLGAKAVLESNSKDLADRIVKLTNAEGINSIVDAVGGDITNILLNTLKPGGMMITYGLLSNEKVSFHNSEIIFKNITIKGFGVDYWLNTLTTKELLKMHSFLTTTIGKPNFIMPAVKKYNAKKIQSALQDYKTHRNGKIVLTQFQ</sequence>
<evidence type="ECO:0000256" key="3">
    <source>
        <dbReference type="ARBA" id="ARBA00022832"/>
    </source>
</evidence>
<keyword evidence="13" id="KW-1185">Reference proteome</keyword>
<dbReference type="Gene3D" id="3.40.50.720">
    <property type="entry name" value="NAD(P)-binding Rossmann-like Domain"/>
    <property type="match status" value="1"/>
</dbReference>
<dbReference type="EMBL" id="JASGBP010000009">
    <property type="protein sequence ID" value="MDI9258167.1"/>
    <property type="molecule type" value="Genomic_DNA"/>
</dbReference>
<evidence type="ECO:0000256" key="2">
    <source>
        <dbReference type="ARBA" id="ARBA00022516"/>
    </source>
</evidence>
<dbReference type="InterPro" id="IPR020843">
    <property type="entry name" value="ER"/>
</dbReference>
<dbReference type="Pfam" id="PF08240">
    <property type="entry name" value="ADH_N"/>
    <property type="match status" value="1"/>
</dbReference>
<dbReference type="EC" id="1.3.1.104" evidence="9"/>
<evidence type="ECO:0000256" key="5">
    <source>
        <dbReference type="ARBA" id="ARBA00022946"/>
    </source>
</evidence>
<dbReference type="InterPro" id="IPR011032">
    <property type="entry name" value="GroES-like_sf"/>
</dbReference>
<organism evidence="12 13">
    <name type="scientific">Flavobacterium sedimenticola</name>
    <dbReference type="NCBI Taxonomy" id="3043286"/>
    <lineage>
        <taxon>Bacteria</taxon>
        <taxon>Pseudomonadati</taxon>
        <taxon>Bacteroidota</taxon>
        <taxon>Flavobacteriia</taxon>
        <taxon>Flavobacteriales</taxon>
        <taxon>Flavobacteriaceae</taxon>
        <taxon>Flavobacterium</taxon>
    </lineage>
</organism>
<feature type="domain" description="Enoyl reductase (ER)" evidence="11">
    <location>
        <begin position="10"/>
        <end position="322"/>
    </location>
</feature>
<dbReference type="SUPFAM" id="SSF51735">
    <property type="entry name" value="NAD(P)-binding Rossmann-fold domains"/>
    <property type="match status" value="1"/>
</dbReference>
<keyword evidence="5" id="KW-0809">Transit peptide</keyword>
<dbReference type="InterPro" id="IPR051034">
    <property type="entry name" value="Mito_Enoyl-ACP_Reductase"/>
</dbReference>
<evidence type="ECO:0000256" key="7">
    <source>
        <dbReference type="ARBA" id="ARBA00023098"/>
    </source>
</evidence>
<comment type="similarity">
    <text evidence="1">Belongs to the zinc-containing alcohol dehydrogenase family. Quinone oxidoreductase subfamily.</text>
</comment>
<protein>
    <recommendedName>
        <fullName evidence="9">enoyl-[acyl-carrier-protein] reductase</fullName>
        <ecNumber evidence="9">1.3.1.104</ecNumber>
    </recommendedName>
</protein>
<dbReference type="SMART" id="SM00829">
    <property type="entry name" value="PKS_ER"/>
    <property type="match status" value="1"/>
</dbReference>
<dbReference type="SUPFAM" id="SSF50129">
    <property type="entry name" value="GroES-like"/>
    <property type="match status" value="1"/>
</dbReference>
<keyword evidence="7" id="KW-0443">Lipid metabolism</keyword>
<dbReference type="Gene3D" id="3.90.180.10">
    <property type="entry name" value="Medium-chain alcohol dehydrogenases, catalytic domain"/>
    <property type="match status" value="1"/>
</dbReference>
<reference evidence="12 13" key="1">
    <citation type="submission" date="2023-05" db="EMBL/GenBank/DDBJ databases">
        <title>Flavobacterium sedimenti sp. nov., isolated from the sediment.</title>
        <authorList>
            <person name="Wu N."/>
        </authorList>
    </citation>
    <scope>NUCLEOTIDE SEQUENCE [LARGE SCALE GENOMIC DNA]</scope>
    <source>
        <strain evidence="12 13">YZ-48</strain>
    </source>
</reference>
<keyword evidence="8" id="KW-0275">Fatty acid biosynthesis</keyword>